<dbReference type="EC" id="5.6.2.4" evidence="9"/>
<dbReference type="PROSITE" id="PS51198">
    <property type="entry name" value="UVRD_HELICASE_ATP_BIND"/>
    <property type="match status" value="1"/>
</dbReference>
<feature type="binding site" evidence="11">
    <location>
        <begin position="39"/>
        <end position="46"/>
    </location>
    <ligand>
        <name>ATP</name>
        <dbReference type="ChEBI" id="CHEBI:30616"/>
    </ligand>
</feature>
<dbReference type="CDD" id="cd17932">
    <property type="entry name" value="DEXQc_UvrD"/>
    <property type="match status" value="1"/>
</dbReference>
<dbReference type="PANTHER" id="PTHR11070">
    <property type="entry name" value="UVRD / RECB / PCRA DNA HELICASE FAMILY MEMBER"/>
    <property type="match status" value="1"/>
</dbReference>
<dbReference type="EMBL" id="JBBMFD010000004">
    <property type="protein sequence ID" value="MEQ2439940.1"/>
    <property type="molecule type" value="Genomic_DNA"/>
</dbReference>
<keyword evidence="2 11" id="KW-0547">Nucleotide-binding</keyword>
<dbReference type="Pfam" id="PF13361">
    <property type="entry name" value="UvrD_C"/>
    <property type="match status" value="1"/>
</dbReference>
<keyword evidence="5 11" id="KW-0067">ATP-binding</keyword>
<accession>A0ABV1DY14</accession>
<feature type="domain" description="UvrD-like helicase ATP-binding" evidence="12">
    <location>
        <begin position="18"/>
        <end position="339"/>
    </location>
</feature>
<evidence type="ECO:0000256" key="1">
    <source>
        <dbReference type="ARBA" id="ARBA00009922"/>
    </source>
</evidence>
<comment type="similarity">
    <text evidence="1">Belongs to the helicase family. UvrD subfamily.</text>
</comment>
<dbReference type="Gene3D" id="1.10.10.160">
    <property type="match status" value="1"/>
</dbReference>
<dbReference type="InterPro" id="IPR027417">
    <property type="entry name" value="P-loop_NTPase"/>
</dbReference>
<reference evidence="14 15" key="1">
    <citation type="submission" date="2024-03" db="EMBL/GenBank/DDBJ databases">
        <title>Human intestinal bacterial collection.</title>
        <authorList>
            <person name="Pauvert C."/>
            <person name="Hitch T.C.A."/>
            <person name="Clavel T."/>
        </authorList>
    </citation>
    <scope>NUCLEOTIDE SEQUENCE [LARGE SCALE GENOMIC DNA]</scope>
    <source>
        <strain evidence="14 15">CLA-JM-H44</strain>
    </source>
</reference>
<dbReference type="CDD" id="cd18807">
    <property type="entry name" value="SF1_C_UvrD"/>
    <property type="match status" value="1"/>
</dbReference>
<keyword evidence="3 11" id="KW-0378">Hydrolase</keyword>
<comment type="catalytic activity">
    <reaction evidence="8">
        <text>Couples ATP hydrolysis with the unwinding of duplex DNA by translocating in the 3'-5' direction.</text>
        <dbReference type="EC" id="5.6.2.4"/>
    </reaction>
</comment>
<proteinExistence type="inferred from homology"/>
<dbReference type="PANTHER" id="PTHR11070:SF2">
    <property type="entry name" value="ATP-DEPENDENT DNA HELICASE SRS2"/>
    <property type="match status" value="1"/>
</dbReference>
<evidence type="ECO:0000256" key="11">
    <source>
        <dbReference type="PROSITE-ProRule" id="PRU00560"/>
    </source>
</evidence>
<evidence type="ECO:0000256" key="10">
    <source>
        <dbReference type="ARBA" id="ARBA00048988"/>
    </source>
</evidence>
<evidence type="ECO:0000259" key="13">
    <source>
        <dbReference type="PROSITE" id="PS51217"/>
    </source>
</evidence>
<dbReference type="SUPFAM" id="SSF52540">
    <property type="entry name" value="P-loop containing nucleoside triphosphate hydrolases"/>
    <property type="match status" value="1"/>
</dbReference>
<name>A0ABV1DY14_9FIRM</name>
<evidence type="ECO:0000256" key="4">
    <source>
        <dbReference type="ARBA" id="ARBA00022806"/>
    </source>
</evidence>
<keyword evidence="6" id="KW-0238">DNA-binding</keyword>
<dbReference type="InterPro" id="IPR013986">
    <property type="entry name" value="DExx_box_DNA_helicase_dom_sf"/>
</dbReference>
<evidence type="ECO:0000256" key="8">
    <source>
        <dbReference type="ARBA" id="ARBA00034617"/>
    </source>
</evidence>
<dbReference type="Gene3D" id="3.40.50.300">
    <property type="entry name" value="P-loop containing nucleotide triphosphate hydrolases"/>
    <property type="match status" value="3"/>
</dbReference>
<dbReference type="InterPro" id="IPR000212">
    <property type="entry name" value="DNA_helicase_UvrD/REP"/>
</dbReference>
<feature type="domain" description="UvrD-like helicase C-terminal" evidence="13">
    <location>
        <begin position="340"/>
        <end position="612"/>
    </location>
</feature>
<dbReference type="Pfam" id="PF00580">
    <property type="entry name" value="UvrD-helicase"/>
    <property type="match status" value="2"/>
</dbReference>
<dbReference type="RefSeq" id="WP_349218233.1">
    <property type="nucleotide sequence ID" value="NZ_JBBMFD010000004.1"/>
</dbReference>
<protein>
    <recommendedName>
        <fullName evidence="9">DNA 3'-5' helicase</fullName>
        <ecNumber evidence="9">5.6.2.4</ecNumber>
    </recommendedName>
</protein>
<dbReference type="Gene3D" id="1.10.486.10">
    <property type="entry name" value="PCRA, domain 4"/>
    <property type="match status" value="1"/>
</dbReference>
<evidence type="ECO:0000256" key="9">
    <source>
        <dbReference type="ARBA" id="ARBA00034808"/>
    </source>
</evidence>
<dbReference type="InterPro" id="IPR014017">
    <property type="entry name" value="DNA_helicase_UvrD-like_C"/>
</dbReference>
<evidence type="ECO:0000313" key="15">
    <source>
        <dbReference type="Proteomes" id="UP001489509"/>
    </source>
</evidence>
<evidence type="ECO:0000256" key="2">
    <source>
        <dbReference type="ARBA" id="ARBA00022741"/>
    </source>
</evidence>
<evidence type="ECO:0000259" key="12">
    <source>
        <dbReference type="PROSITE" id="PS51198"/>
    </source>
</evidence>
<dbReference type="Proteomes" id="UP001489509">
    <property type="component" value="Unassembled WGS sequence"/>
</dbReference>
<keyword evidence="7" id="KW-0413">Isomerase</keyword>
<keyword evidence="4 11" id="KW-0347">Helicase</keyword>
<dbReference type="InterPro" id="IPR014016">
    <property type="entry name" value="UvrD-like_ATP-bd"/>
</dbReference>
<comment type="catalytic activity">
    <reaction evidence="10">
        <text>ATP + H2O = ADP + phosphate + H(+)</text>
        <dbReference type="Rhea" id="RHEA:13065"/>
        <dbReference type="ChEBI" id="CHEBI:15377"/>
        <dbReference type="ChEBI" id="CHEBI:15378"/>
        <dbReference type="ChEBI" id="CHEBI:30616"/>
        <dbReference type="ChEBI" id="CHEBI:43474"/>
        <dbReference type="ChEBI" id="CHEBI:456216"/>
        <dbReference type="EC" id="5.6.2.4"/>
    </reaction>
</comment>
<keyword evidence="15" id="KW-1185">Reference proteome</keyword>
<gene>
    <name evidence="14" type="ORF">WMO26_03755</name>
</gene>
<dbReference type="Pfam" id="PF21196">
    <property type="entry name" value="PcrA_UvrD_tudor"/>
    <property type="match status" value="1"/>
</dbReference>
<comment type="caution">
    <text evidence="14">The sequence shown here is derived from an EMBL/GenBank/DDBJ whole genome shotgun (WGS) entry which is preliminary data.</text>
</comment>
<evidence type="ECO:0000256" key="3">
    <source>
        <dbReference type="ARBA" id="ARBA00022801"/>
    </source>
</evidence>
<evidence type="ECO:0000256" key="7">
    <source>
        <dbReference type="ARBA" id="ARBA00023235"/>
    </source>
</evidence>
<evidence type="ECO:0000256" key="6">
    <source>
        <dbReference type="ARBA" id="ARBA00023125"/>
    </source>
</evidence>
<sequence length="791" mass="89493">MNSEYSAVRRKALEKIFGRMNDMQKQAVFQTEGPLLILAGAGSGKTTVLVNRIANLIRFGKAYHSDQVPEEIDDEALGRLNSFVEGTEPDDGQLDSLLAVEPVRPWRILAITFTNKAAGELKDRIDKMLPTGGADVWAATFHSTCARFLRRDADRLGYSSNFAIYDTDDQKRLLKECMKALRVDDKVMPVRSVLNHISHAKDSMIDPKRFVEAAGSDLRLKKIGEIYQMYQRRLKEADAMDFDDLLMQTVILLRENEDIRTHYQNRFRYIMVDEYQDTNQVQYQLVSLLSEGHRNLCVVGDDDQSIYKFRGATIENILSFERQYPDAKVIRLEQNYRSTACILDAANAVIENNKERKGKNLWTDKKGGDKIVKLLCDNEQEEAAFMTEKIVEAAAAGRKFSEFAVLYRVNAQASAIERAFVKAGVPYRILAGLRFYEHKEVKDMLAYLSVVNNHADTVRLRRIINEPKRQIGDATVATAMEIAAQENLPLFDVIEQADRFAAFSRSAPRLTAFARMIREFEEEMEILPLHDVYKHMLERTGYLSMLEAQGEEAQSRIENINELASAIMTYEDENEQPTLAGFLEEISLMTDVDNYDSSADAVTLMTLHAAKGLEFPVVFIPGMEEGIFPGMQAIYNPDQIEEERRLAYVGITRAKEQLYLSSCCSRMLYGSTARNKVSRFSEEIPEELVECIEKVTMRRPAAQRVRQPDERKQAFAIAANAARRVGTGSDNSAHMTKKALFSVGDRVSHKAFGPGMVISVKPVGNDTLVEVAFDQVGTKKLMANFARLTRQ</sequence>
<evidence type="ECO:0000256" key="5">
    <source>
        <dbReference type="ARBA" id="ARBA00022840"/>
    </source>
</evidence>
<dbReference type="PROSITE" id="PS51217">
    <property type="entry name" value="UVRD_HELICASE_CTER"/>
    <property type="match status" value="1"/>
</dbReference>
<organism evidence="14 15">
    <name type="scientific">Solibaculum intestinale</name>
    <dbReference type="NCBI Taxonomy" id="3133165"/>
    <lineage>
        <taxon>Bacteria</taxon>
        <taxon>Bacillati</taxon>
        <taxon>Bacillota</taxon>
        <taxon>Clostridia</taxon>
        <taxon>Eubacteriales</taxon>
        <taxon>Oscillospiraceae</taxon>
        <taxon>Solibaculum</taxon>
    </lineage>
</organism>
<evidence type="ECO:0000313" key="14">
    <source>
        <dbReference type="EMBL" id="MEQ2439940.1"/>
    </source>
</evidence>